<dbReference type="PANTHER" id="PTHR30055">
    <property type="entry name" value="HTH-TYPE TRANSCRIPTIONAL REGULATOR RUTR"/>
    <property type="match status" value="1"/>
</dbReference>
<dbReference type="SUPFAM" id="SSF46689">
    <property type="entry name" value="Homeodomain-like"/>
    <property type="match status" value="1"/>
</dbReference>
<dbReference type="GO" id="GO:0000976">
    <property type="term" value="F:transcription cis-regulatory region binding"/>
    <property type="evidence" value="ECO:0007669"/>
    <property type="project" value="TreeGrafter"/>
</dbReference>
<dbReference type="Gene3D" id="1.10.357.10">
    <property type="entry name" value="Tetracycline Repressor, domain 2"/>
    <property type="match status" value="1"/>
</dbReference>
<sequence length="190" mass="21160">MSIRERRRAETRNTIQRQAIRLFVDRGYDATTVNDVAVAVGISAMTVYRHFATKEDLVLYDEFDQLAATTITELPADEPLVVRIARTLAATYDQAMADREFHLARLRLMISTPALRARHLDSQYATQEALVTALCAGSEDSALEFQARAAASACLGVLHIAVLRWAAEDGRPDLRRLFGEAFTATFGHTF</sequence>
<protein>
    <submittedName>
        <fullName evidence="6">TetR family transcriptional regulator</fullName>
    </submittedName>
</protein>
<evidence type="ECO:0000313" key="6">
    <source>
        <dbReference type="EMBL" id="TCO34130.1"/>
    </source>
</evidence>
<gene>
    <name evidence="6" type="ORF">EV652_102195</name>
</gene>
<evidence type="ECO:0000256" key="3">
    <source>
        <dbReference type="ARBA" id="ARBA00023163"/>
    </source>
</evidence>
<dbReference type="Gene3D" id="1.10.10.60">
    <property type="entry name" value="Homeodomain-like"/>
    <property type="match status" value="1"/>
</dbReference>
<dbReference type="EMBL" id="SLWN01000002">
    <property type="protein sequence ID" value="TCO34130.1"/>
    <property type="molecule type" value="Genomic_DNA"/>
</dbReference>
<comment type="caution">
    <text evidence="6">The sequence shown here is derived from an EMBL/GenBank/DDBJ whole genome shotgun (WGS) entry which is preliminary data.</text>
</comment>
<dbReference type="PROSITE" id="PS50977">
    <property type="entry name" value="HTH_TETR_2"/>
    <property type="match status" value="1"/>
</dbReference>
<accession>A0A4V2S0V3</accession>
<dbReference type="PANTHER" id="PTHR30055:SF238">
    <property type="entry name" value="MYCOFACTOCIN BIOSYNTHESIS TRANSCRIPTIONAL REGULATOR MFTR-RELATED"/>
    <property type="match status" value="1"/>
</dbReference>
<name>A0A4V2S0V3_9ACTN</name>
<keyword evidence="3" id="KW-0804">Transcription</keyword>
<dbReference type="InterPro" id="IPR050109">
    <property type="entry name" value="HTH-type_TetR-like_transc_reg"/>
</dbReference>
<feature type="domain" description="HTH tetR-type" evidence="5">
    <location>
        <begin position="9"/>
        <end position="69"/>
    </location>
</feature>
<dbReference type="AlphaFoldDB" id="A0A4V2S0V3"/>
<keyword evidence="7" id="KW-1185">Reference proteome</keyword>
<evidence type="ECO:0000259" key="5">
    <source>
        <dbReference type="PROSITE" id="PS50977"/>
    </source>
</evidence>
<evidence type="ECO:0000313" key="7">
    <source>
        <dbReference type="Proteomes" id="UP000294508"/>
    </source>
</evidence>
<evidence type="ECO:0000256" key="1">
    <source>
        <dbReference type="ARBA" id="ARBA00023015"/>
    </source>
</evidence>
<dbReference type="Proteomes" id="UP000294508">
    <property type="component" value="Unassembled WGS sequence"/>
</dbReference>
<evidence type="ECO:0000256" key="2">
    <source>
        <dbReference type="ARBA" id="ARBA00023125"/>
    </source>
</evidence>
<reference evidence="6 7" key="1">
    <citation type="journal article" date="2015" name="Stand. Genomic Sci.">
        <title>Genomic Encyclopedia of Bacterial and Archaeal Type Strains, Phase III: the genomes of soil and plant-associated and newly described type strains.</title>
        <authorList>
            <person name="Whitman W.B."/>
            <person name="Woyke T."/>
            <person name="Klenk H.P."/>
            <person name="Zhou Y."/>
            <person name="Lilburn T.G."/>
            <person name="Beck B.J."/>
            <person name="De Vos P."/>
            <person name="Vandamme P."/>
            <person name="Eisen J.A."/>
            <person name="Garrity G."/>
            <person name="Hugenholtz P."/>
            <person name="Kyrpides N.C."/>
        </authorList>
    </citation>
    <scope>NUCLEOTIDE SEQUENCE [LARGE SCALE GENOMIC DNA]</scope>
    <source>
        <strain evidence="6 7">VKM Ac-2572</strain>
    </source>
</reference>
<keyword evidence="2 4" id="KW-0238">DNA-binding</keyword>
<dbReference type="Pfam" id="PF00440">
    <property type="entry name" value="TetR_N"/>
    <property type="match status" value="1"/>
</dbReference>
<feature type="DNA-binding region" description="H-T-H motif" evidence="4">
    <location>
        <begin position="32"/>
        <end position="51"/>
    </location>
</feature>
<proteinExistence type="predicted"/>
<dbReference type="OrthoDB" id="956698at2"/>
<evidence type="ECO:0000256" key="4">
    <source>
        <dbReference type="PROSITE-ProRule" id="PRU00335"/>
    </source>
</evidence>
<dbReference type="Pfam" id="PF17754">
    <property type="entry name" value="TetR_C_14"/>
    <property type="match status" value="1"/>
</dbReference>
<dbReference type="InterPro" id="IPR009057">
    <property type="entry name" value="Homeodomain-like_sf"/>
</dbReference>
<dbReference type="RefSeq" id="WP_132207943.1">
    <property type="nucleotide sequence ID" value="NZ_SLWN01000002.1"/>
</dbReference>
<organism evidence="6 7">
    <name type="scientific">Kribbella steppae</name>
    <dbReference type="NCBI Taxonomy" id="2512223"/>
    <lineage>
        <taxon>Bacteria</taxon>
        <taxon>Bacillati</taxon>
        <taxon>Actinomycetota</taxon>
        <taxon>Actinomycetes</taxon>
        <taxon>Propionibacteriales</taxon>
        <taxon>Kribbellaceae</taxon>
        <taxon>Kribbella</taxon>
    </lineage>
</organism>
<dbReference type="InterPro" id="IPR001647">
    <property type="entry name" value="HTH_TetR"/>
</dbReference>
<dbReference type="PRINTS" id="PR00455">
    <property type="entry name" value="HTHTETR"/>
</dbReference>
<dbReference type="GO" id="GO:0003700">
    <property type="term" value="F:DNA-binding transcription factor activity"/>
    <property type="evidence" value="ECO:0007669"/>
    <property type="project" value="TreeGrafter"/>
</dbReference>
<dbReference type="InterPro" id="IPR041347">
    <property type="entry name" value="MftR_C"/>
</dbReference>
<keyword evidence="1" id="KW-0805">Transcription regulation</keyword>